<dbReference type="AlphaFoldDB" id="A0AAN8U9H3"/>
<accession>A0AAN8U9H3</accession>
<evidence type="ECO:0000313" key="2">
    <source>
        <dbReference type="Proteomes" id="UP001370490"/>
    </source>
</evidence>
<dbReference type="EMBL" id="JBAMMX010000028">
    <property type="protein sequence ID" value="KAK6911315.1"/>
    <property type="molecule type" value="Genomic_DNA"/>
</dbReference>
<reference evidence="1 2" key="1">
    <citation type="submission" date="2023-12" db="EMBL/GenBank/DDBJ databases">
        <title>A high-quality genome assembly for Dillenia turbinata (Dilleniales).</title>
        <authorList>
            <person name="Chanderbali A."/>
        </authorList>
    </citation>
    <scope>NUCLEOTIDE SEQUENCE [LARGE SCALE GENOMIC DNA]</scope>
    <source>
        <strain evidence="1">LSX21</strain>
        <tissue evidence="1">Leaf</tissue>
    </source>
</reference>
<gene>
    <name evidence="1" type="ORF">RJ641_023408</name>
</gene>
<dbReference type="Proteomes" id="UP001370490">
    <property type="component" value="Unassembled WGS sequence"/>
</dbReference>
<comment type="caution">
    <text evidence="1">The sequence shown here is derived from an EMBL/GenBank/DDBJ whole genome shotgun (WGS) entry which is preliminary data.</text>
</comment>
<sequence>MVDGGLKPNNMPFAALKMEQATVSPDIVMPNIVIDSLCKDHWTEWLELKEIAYTTLIKHIGNTSPELLICGCFKKWNKQLVSLNTVSYNTVMYQRSVGAACYRNAFKLFSHD</sequence>
<keyword evidence="2" id="KW-1185">Reference proteome</keyword>
<protein>
    <submittedName>
        <fullName evidence="1">Uncharacterized protein</fullName>
    </submittedName>
</protein>
<evidence type="ECO:0000313" key="1">
    <source>
        <dbReference type="EMBL" id="KAK6911315.1"/>
    </source>
</evidence>
<organism evidence="1 2">
    <name type="scientific">Dillenia turbinata</name>
    <dbReference type="NCBI Taxonomy" id="194707"/>
    <lineage>
        <taxon>Eukaryota</taxon>
        <taxon>Viridiplantae</taxon>
        <taxon>Streptophyta</taxon>
        <taxon>Embryophyta</taxon>
        <taxon>Tracheophyta</taxon>
        <taxon>Spermatophyta</taxon>
        <taxon>Magnoliopsida</taxon>
        <taxon>eudicotyledons</taxon>
        <taxon>Gunneridae</taxon>
        <taxon>Pentapetalae</taxon>
        <taxon>Dilleniales</taxon>
        <taxon>Dilleniaceae</taxon>
        <taxon>Dillenia</taxon>
    </lineage>
</organism>
<proteinExistence type="predicted"/>
<name>A0AAN8U9H3_9MAGN</name>